<gene>
    <name evidence="2" type="ORF">PENSTE_c001G08468</name>
</gene>
<reference evidence="3" key="1">
    <citation type="journal article" date="2017" name="Nat. Microbiol.">
        <title>Global analysis of biosynthetic gene clusters reveals vast potential of secondary metabolite production in Penicillium species.</title>
        <authorList>
            <person name="Nielsen J.C."/>
            <person name="Grijseels S."/>
            <person name="Prigent S."/>
            <person name="Ji B."/>
            <person name="Dainat J."/>
            <person name="Nielsen K.F."/>
            <person name="Frisvad J.C."/>
            <person name="Workman M."/>
            <person name="Nielsen J."/>
        </authorList>
    </citation>
    <scope>NUCLEOTIDE SEQUENCE [LARGE SCALE GENOMIC DNA]</scope>
    <source>
        <strain evidence="3">IBT 24891</strain>
    </source>
</reference>
<feature type="region of interest" description="Disordered" evidence="1">
    <location>
        <begin position="257"/>
        <end position="283"/>
    </location>
</feature>
<dbReference type="AlphaFoldDB" id="A0A1V6TZL8"/>
<dbReference type="Pfam" id="PF20354">
    <property type="entry name" value="DUF6649"/>
    <property type="match status" value="1"/>
</dbReference>
<dbReference type="OrthoDB" id="5345504at2759"/>
<protein>
    <submittedName>
        <fullName evidence="2">Uncharacterized protein</fullName>
    </submittedName>
</protein>
<evidence type="ECO:0000256" key="1">
    <source>
        <dbReference type="SAM" id="MobiDB-lite"/>
    </source>
</evidence>
<name>A0A1V6TZL8_9EURO</name>
<dbReference type="STRING" id="303698.A0A1V6TZL8"/>
<proteinExistence type="predicted"/>
<feature type="compositionally biased region" description="Acidic residues" evidence="1">
    <location>
        <begin position="272"/>
        <end position="283"/>
    </location>
</feature>
<feature type="compositionally biased region" description="Polar residues" evidence="1">
    <location>
        <begin position="257"/>
        <end position="269"/>
    </location>
</feature>
<accession>A0A1V6TZL8</accession>
<comment type="caution">
    <text evidence="2">The sequence shown here is derived from an EMBL/GenBank/DDBJ whole genome shotgun (WGS) entry which is preliminary data.</text>
</comment>
<dbReference type="Proteomes" id="UP000191285">
    <property type="component" value="Unassembled WGS sequence"/>
</dbReference>
<evidence type="ECO:0000313" key="3">
    <source>
        <dbReference type="Proteomes" id="UP000191285"/>
    </source>
</evidence>
<dbReference type="InterPro" id="IPR046591">
    <property type="entry name" value="DUF6649"/>
</dbReference>
<evidence type="ECO:0000313" key="2">
    <source>
        <dbReference type="EMBL" id="OQE31788.1"/>
    </source>
</evidence>
<organism evidence="2 3">
    <name type="scientific">Penicillium steckii</name>
    <dbReference type="NCBI Taxonomy" id="303698"/>
    <lineage>
        <taxon>Eukaryota</taxon>
        <taxon>Fungi</taxon>
        <taxon>Dikarya</taxon>
        <taxon>Ascomycota</taxon>
        <taxon>Pezizomycotina</taxon>
        <taxon>Eurotiomycetes</taxon>
        <taxon>Eurotiomycetidae</taxon>
        <taxon>Eurotiales</taxon>
        <taxon>Aspergillaceae</taxon>
        <taxon>Penicillium</taxon>
    </lineage>
</organism>
<dbReference type="EMBL" id="MLKD01000001">
    <property type="protein sequence ID" value="OQE31788.1"/>
    <property type="molecule type" value="Genomic_DNA"/>
</dbReference>
<sequence>MRSEQSEDCGRFWEFDAQRVSESMPLLPSEVRKPTSICSLPPLFPSPPFSIHYICTKKKRGGLECLSCLVSSICSIRIFRGRVVWMARSDERAQYGRKRPAEGDPDGAQPLTKRFGRLQLDVESSLGARAKYHQNPPNPFPHCPPIQQNDDSMLLDDTKHTTYIHDLDRELTESDSTPGALILMPLAERLLTVPESVLSDDHQNASQGKELVLYTEPSSLSVPREQDSVRRAIIESRARTRALKSQQFAHSDKTSVPISLHTDTTSDITNGFDDDPMDIDGDS</sequence>
<keyword evidence="3" id="KW-1185">Reference proteome</keyword>